<protein>
    <submittedName>
        <fullName evidence="1">Uncharacterized protein</fullName>
    </submittedName>
</protein>
<accession>A0ABQ6ER38</accession>
<comment type="caution">
    <text evidence="1">The sequence shown here is derived from an EMBL/GenBank/DDBJ whole genome shotgun (WGS) entry which is preliminary data.</text>
</comment>
<keyword evidence="2" id="KW-1185">Reference proteome</keyword>
<dbReference type="RefSeq" id="WP_089123476.1">
    <property type="nucleotide sequence ID" value="NZ_BSPV01000009.1"/>
</dbReference>
<dbReference type="EMBL" id="BSPV01000009">
    <property type="protein sequence ID" value="GLT15486.1"/>
    <property type="molecule type" value="Genomic_DNA"/>
</dbReference>
<proteinExistence type="predicted"/>
<evidence type="ECO:0000313" key="2">
    <source>
        <dbReference type="Proteomes" id="UP001157156"/>
    </source>
</evidence>
<sequence length="186" mass="21298">METFLVLLALIVACTTLFVQRQHNRKELLPIIHTYFSADVRDEWLTREFRLINDGNGVAILKKITLHLENEDIEITHFNDFSKVIEEKLPQRKDVSTSLPFCVSASSSEVMYRYTIPVKSSDVLDGVSITVMCESVYGDIVEANSKGFVVHSNNRDLPFEYIFSKCADLCLVIIEKATNKRFKRDS</sequence>
<gene>
    <name evidence="1" type="ORF">GCM10007931_24610</name>
</gene>
<dbReference type="Proteomes" id="UP001157156">
    <property type="component" value="Unassembled WGS sequence"/>
</dbReference>
<reference evidence="2" key="1">
    <citation type="journal article" date="2019" name="Int. J. Syst. Evol. Microbiol.">
        <title>The Global Catalogue of Microorganisms (GCM) 10K type strain sequencing project: providing services to taxonomists for standard genome sequencing and annotation.</title>
        <authorList>
            <consortium name="The Broad Institute Genomics Platform"/>
            <consortium name="The Broad Institute Genome Sequencing Center for Infectious Disease"/>
            <person name="Wu L."/>
            <person name="Ma J."/>
        </authorList>
    </citation>
    <scope>NUCLEOTIDE SEQUENCE [LARGE SCALE GENOMIC DNA]</scope>
    <source>
        <strain evidence="2">NBRC 111146</strain>
    </source>
</reference>
<organism evidence="1 2">
    <name type="scientific">Vibrio algivorus</name>
    <dbReference type="NCBI Taxonomy" id="1667024"/>
    <lineage>
        <taxon>Bacteria</taxon>
        <taxon>Pseudomonadati</taxon>
        <taxon>Pseudomonadota</taxon>
        <taxon>Gammaproteobacteria</taxon>
        <taxon>Vibrionales</taxon>
        <taxon>Vibrionaceae</taxon>
        <taxon>Vibrio</taxon>
    </lineage>
</organism>
<name>A0ABQ6ER38_9VIBR</name>
<evidence type="ECO:0000313" key="1">
    <source>
        <dbReference type="EMBL" id="GLT15486.1"/>
    </source>
</evidence>